<dbReference type="RefSeq" id="WP_339599890.1">
    <property type="nucleotide sequence ID" value="NZ_JBBHLC010000049.1"/>
</dbReference>
<proteinExistence type="predicted"/>
<organism evidence="1 2">
    <name type="scientific">Pseudomonas farsensis</name>
    <dbReference type="NCBI Taxonomy" id="2745492"/>
    <lineage>
        <taxon>Bacteria</taxon>
        <taxon>Pseudomonadati</taxon>
        <taxon>Pseudomonadota</taxon>
        <taxon>Gammaproteobacteria</taxon>
        <taxon>Pseudomonadales</taxon>
        <taxon>Pseudomonadaceae</taxon>
        <taxon>Pseudomonas</taxon>
    </lineage>
</organism>
<dbReference type="Proteomes" id="UP001380290">
    <property type="component" value="Unassembled WGS sequence"/>
</dbReference>
<sequence length="47" mass="4773">MTAFMPNPLGNTAQYLARQLQDAAGGVLGLAGSSLVRGGVGAVKAWR</sequence>
<dbReference type="EMBL" id="JBBHLC010000049">
    <property type="protein sequence ID" value="MEJ5864740.1"/>
    <property type="molecule type" value="Genomic_DNA"/>
</dbReference>
<comment type="caution">
    <text evidence="1">The sequence shown here is derived from an EMBL/GenBank/DDBJ whole genome shotgun (WGS) entry which is preliminary data.</text>
</comment>
<accession>A0ABU8QVN9</accession>
<evidence type="ECO:0000313" key="2">
    <source>
        <dbReference type="Proteomes" id="UP001380290"/>
    </source>
</evidence>
<gene>
    <name evidence="1" type="ORF">V7S98_16065</name>
</gene>
<name>A0ABU8QVN9_9PSED</name>
<reference evidence="1 2" key="1">
    <citation type="submission" date="2024-02" db="EMBL/GenBank/DDBJ databases">
        <title>Identification of pathogenicity and growth-promoting function of Pseudomonas putida variant.</title>
        <authorList>
            <person name="Sun J."/>
        </authorList>
    </citation>
    <scope>NUCLEOTIDE SEQUENCE [LARGE SCALE GENOMIC DNA]</scope>
    <source>
        <strain evidence="1 2">A03</strain>
    </source>
</reference>
<keyword evidence="2" id="KW-1185">Reference proteome</keyword>
<protein>
    <submittedName>
        <fullName evidence="1">Uncharacterized protein</fullName>
    </submittedName>
</protein>
<evidence type="ECO:0000313" key="1">
    <source>
        <dbReference type="EMBL" id="MEJ5864740.1"/>
    </source>
</evidence>